<keyword evidence="2" id="KW-1185">Reference proteome</keyword>
<dbReference type="InterPro" id="IPR020256">
    <property type="entry name" value="Spore_coat_CotJA"/>
</dbReference>
<name>A0A1J6VZE4_9BACI</name>
<evidence type="ECO:0000313" key="2">
    <source>
        <dbReference type="Proteomes" id="UP000182062"/>
    </source>
</evidence>
<proteinExistence type="predicted"/>
<protein>
    <submittedName>
        <fullName evidence="1">Spore coat protein CotJA</fullName>
    </submittedName>
</protein>
<accession>A0A1J6VZE4</accession>
<dbReference type="Proteomes" id="UP000182062">
    <property type="component" value="Unassembled WGS sequence"/>
</dbReference>
<evidence type="ECO:0000313" key="1">
    <source>
        <dbReference type="EMBL" id="OIU71206.1"/>
    </source>
</evidence>
<gene>
    <name evidence="1" type="ORF">BHE18_09200</name>
</gene>
<keyword evidence="1" id="KW-0167">Capsid protein</keyword>
<organism evidence="1 2">
    <name type="scientific">Rossellomorea aquimaris</name>
    <dbReference type="NCBI Taxonomy" id="189382"/>
    <lineage>
        <taxon>Bacteria</taxon>
        <taxon>Bacillati</taxon>
        <taxon>Bacillota</taxon>
        <taxon>Bacilli</taxon>
        <taxon>Bacillales</taxon>
        <taxon>Bacillaceae</taxon>
        <taxon>Rossellomorea</taxon>
    </lineage>
</organism>
<reference evidence="1 2" key="1">
    <citation type="submission" date="2016-09" db="EMBL/GenBank/DDBJ databases">
        <title>Bacillus aquimaris SAMM genome sequence reveals colonization and biosurfactant production capacities.</title>
        <authorList>
            <person name="Waghmode S.R."/>
            <person name="Suryavanshi M.V."/>
        </authorList>
    </citation>
    <scope>NUCLEOTIDE SEQUENCE [LARGE SCALE GENOMIC DNA]</scope>
    <source>
        <strain evidence="1 2">SAMM</strain>
    </source>
</reference>
<comment type="caution">
    <text evidence="1">The sequence shown here is derived from an EMBL/GenBank/DDBJ whole genome shotgun (WGS) entry which is preliminary data.</text>
</comment>
<dbReference type="RefSeq" id="WP_071618592.1">
    <property type="nucleotide sequence ID" value="NZ_MINN01000085.1"/>
</dbReference>
<dbReference type="AlphaFoldDB" id="A0A1J6VZE4"/>
<dbReference type="EMBL" id="MINN01000085">
    <property type="protein sequence ID" value="OIU71206.1"/>
    <property type="molecule type" value="Genomic_DNA"/>
</dbReference>
<keyword evidence="1" id="KW-0946">Virion</keyword>
<sequence length="86" mass="10235">MLLRRHFFTGGILVHDFYRSWHPYVSPFDPCKPITTKVYSTPPNLFLGFQPPNLEQYAPKEALRKGTLWKVFYDPYYSPYEKMKGD</sequence>
<dbReference type="Pfam" id="PF11007">
    <property type="entry name" value="CotJA"/>
    <property type="match status" value="1"/>
</dbReference>